<dbReference type="Pfam" id="PF01400">
    <property type="entry name" value="Astacin"/>
    <property type="match status" value="1"/>
</dbReference>
<comment type="caution">
    <text evidence="5">Lacks conserved residue(s) required for the propagation of feature annotation.</text>
</comment>
<evidence type="ECO:0000313" key="8">
    <source>
        <dbReference type="EMBL" id="KAJ1359229.1"/>
    </source>
</evidence>
<dbReference type="GO" id="GO:0004222">
    <property type="term" value="F:metalloendopeptidase activity"/>
    <property type="evidence" value="ECO:0007669"/>
    <property type="project" value="UniProtKB-UniRule"/>
</dbReference>
<evidence type="ECO:0000313" key="9">
    <source>
        <dbReference type="Proteomes" id="UP001196413"/>
    </source>
</evidence>
<evidence type="ECO:0000256" key="1">
    <source>
        <dbReference type="ARBA" id="ARBA00022723"/>
    </source>
</evidence>
<dbReference type="PANTHER" id="PTHR10127">
    <property type="entry name" value="DISCOIDIN, CUB, EGF, LAMININ , AND ZINC METALLOPROTEASE DOMAIN CONTAINING"/>
    <property type="match status" value="1"/>
</dbReference>
<dbReference type="InterPro" id="IPR001506">
    <property type="entry name" value="Peptidase_M12A"/>
</dbReference>
<dbReference type="GO" id="GO:0008270">
    <property type="term" value="F:zinc ion binding"/>
    <property type="evidence" value="ECO:0007669"/>
    <property type="project" value="UniProtKB-UniRule"/>
</dbReference>
<keyword evidence="9" id="KW-1185">Reference proteome</keyword>
<keyword evidence="5 6" id="KW-0645">Protease</keyword>
<reference evidence="8" key="1">
    <citation type="submission" date="2021-06" db="EMBL/GenBank/DDBJ databases">
        <title>Parelaphostrongylus tenuis whole genome reference sequence.</title>
        <authorList>
            <person name="Garwood T.J."/>
            <person name="Larsen P.A."/>
            <person name="Fountain-Jones N.M."/>
            <person name="Garbe J.R."/>
            <person name="Macchietto M.G."/>
            <person name="Kania S.A."/>
            <person name="Gerhold R.W."/>
            <person name="Richards J.E."/>
            <person name="Wolf T.M."/>
        </authorList>
    </citation>
    <scope>NUCLEOTIDE SEQUENCE</scope>
    <source>
        <strain evidence="8">MNPRO001-30</strain>
        <tissue evidence="8">Meninges</tissue>
    </source>
</reference>
<comment type="cofactor">
    <cofactor evidence="5 6">
        <name>Zn(2+)</name>
        <dbReference type="ChEBI" id="CHEBI:29105"/>
    </cofactor>
    <text evidence="5 6">Binds 1 zinc ion per subunit.</text>
</comment>
<evidence type="ECO:0000256" key="4">
    <source>
        <dbReference type="ARBA" id="ARBA00023157"/>
    </source>
</evidence>
<keyword evidence="4" id="KW-1015">Disulfide bond</keyword>
<feature type="binding site" evidence="5">
    <location>
        <position position="189"/>
    </location>
    <ligand>
        <name>Zn(2+)</name>
        <dbReference type="ChEBI" id="CHEBI:29105"/>
        <note>catalytic</note>
    </ligand>
</feature>
<gene>
    <name evidence="8" type="primary">NAS-31_60</name>
    <name evidence="8" type="ORF">KIN20_017920</name>
</gene>
<dbReference type="SMART" id="SM00235">
    <property type="entry name" value="ZnMc"/>
    <property type="match status" value="1"/>
</dbReference>
<organism evidence="8 9">
    <name type="scientific">Parelaphostrongylus tenuis</name>
    <name type="common">Meningeal worm</name>
    <dbReference type="NCBI Taxonomy" id="148309"/>
    <lineage>
        <taxon>Eukaryota</taxon>
        <taxon>Metazoa</taxon>
        <taxon>Ecdysozoa</taxon>
        <taxon>Nematoda</taxon>
        <taxon>Chromadorea</taxon>
        <taxon>Rhabditida</taxon>
        <taxon>Rhabditina</taxon>
        <taxon>Rhabditomorpha</taxon>
        <taxon>Strongyloidea</taxon>
        <taxon>Metastrongylidae</taxon>
        <taxon>Parelaphostrongylus</taxon>
    </lineage>
</organism>
<dbReference type="PROSITE" id="PS01186">
    <property type="entry name" value="EGF_2"/>
    <property type="match status" value="1"/>
</dbReference>
<dbReference type="InterPro" id="IPR006026">
    <property type="entry name" value="Peptidase_Metallo"/>
</dbReference>
<accession>A0AAD5QRT9</accession>
<dbReference type="GO" id="GO:0006508">
    <property type="term" value="P:proteolysis"/>
    <property type="evidence" value="ECO:0007669"/>
    <property type="project" value="UniProtKB-KW"/>
</dbReference>
<dbReference type="SUPFAM" id="SSF55486">
    <property type="entry name" value="Metalloproteases ('zincins'), catalytic domain"/>
    <property type="match status" value="1"/>
</dbReference>
<dbReference type="PANTHER" id="PTHR10127:SF793">
    <property type="entry name" value="ZINC METALLOPROTEINASE NAS-31"/>
    <property type="match status" value="1"/>
</dbReference>
<keyword evidence="6" id="KW-0732">Signal</keyword>
<name>A0AAD5QRT9_PARTN</name>
<feature type="binding site" evidence="5">
    <location>
        <position position="179"/>
    </location>
    <ligand>
        <name>Zn(2+)</name>
        <dbReference type="ChEBI" id="CHEBI:29105"/>
        <note>catalytic</note>
    </ligand>
</feature>
<dbReference type="InterPro" id="IPR034035">
    <property type="entry name" value="Astacin-like_dom"/>
</dbReference>
<dbReference type="EMBL" id="JAHQIW010003581">
    <property type="protein sequence ID" value="KAJ1359229.1"/>
    <property type="molecule type" value="Genomic_DNA"/>
</dbReference>
<keyword evidence="3 5" id="KW-0482">Metalloprotease</keyword>
<evidence type="ECO:0000256" key="2">
    <source>
        <dbReference type="ARBA" id="ARBA00022833"/>
    </source>
</evidence>
<keyword evidence="2 5" id="KW-0862">Zinc</keyword>
<proteinExistence type="predicted"/>
<protein>
    <recommendedName>
        <fullName evidence="6">Metalloendopeptidase</fullName>
        <ecNumber evidence="6">3.4.24.-</ecNumber>
    </recommendedName>
</protein>
<feature type="active site" evidence="5">
    <location>
        <position position="180"/>
    </location>
</feature>
<comment type="caution">
    <text evidence="8">The sequence shown here is derived from an EMBL/GenBank/DDBJ whole genome shotgun (WGS) entry which is preliminary data.</text>
</comment>
<dbReference type="CDD" id="cd04280">
    <property type="entry name" value="ZnMc_astacin_like"/>
    <property type="match status" value="1"/>
</dbReference>
<feature type="signal peptide" evidence="6">
    <location>
        <begin position="1"/>
        <end position="17"/>
    </location>
</feature>
<evidence type="ECO:0000256" key="5">
    <source>
        <dbReference type="PROSITE-ProRule" id="PRU01211"/>
    </source>
</evidence>
<keyword evidence="5 6" id="KW-0378">Hydrolase</keyword>
<dbReference type="InterPro" id="IPR024079">
    <property type="entry name" value="MetalloPept_cat_dom_sf"/>
</dbReference>
<dbReference type="Gene3D" id="3.40.390.10">
    <property type="entry name" value="Collagenase (Catalytic Domain)"/>
    <property type="match status" value="1"/>
</dbReference>
<dbReference type="InterPro" id="IPR000742">
    <property type="entry name" value="EGF"/>
</dbReference>
<dbReference type="Proteomes" id="UP001196413">
    <property type="component" value="Unassembled WGS sequence"/>
</dbReference>
<evidence type="ECO:0000259" key="7">
    <source>
        <dbReference type="PROSITE" id="PS51864"/>
    </source>
</evidence>
<evidence type="ECO:0000256" key="3">
    <source>
        <dbReference type="ARBA" id="ARBA00023049"/>
    </source>
</evidence>
<feature type="domain" description="Peptidase M12A" evidence="7">
    <location>
        <begin position="52"/>
        <end position="286"/>
    </location>
</feature>
<feature type="chain" id="PRO_5041778471" description="Metalloendopeptidase" evidence="6">
    <location>
        <begin position="18"/>
        <end position="400"/>
    </location>
</feature>
<dbReference type="PROSITE" id="PS51864">
    <property type="entry name" value="ASTACIN"/>
    <property type="match status" value="1"/>
</dbReference>
<feature type="binding site" evidence="5">
    <location>
        <position position="183"/>
    </location>
    <ligand>
        <name>Zn(2+)</name>
        <dbReference type="ChEBI" id="CHEBI:29105"/>
        <note>catalytic</note>
    </ligand>
</feature>
<evidence type="ECO:0000256" key="6">
    <source>
        <dbReference type="RuleBase" id="RU361183"/>
    </source>
</evidence>
<sequence>MNIVLISIFVFCIRVDAFSTAEMRNERSANDDTFEEELEQGYQKLKGEPNAESTKRLLEQLHKMEPEIKQELTPNPERNAELEEQMKIYKDVKKDHIGDTIEEINEKSKIDRALFQGDMLLTKEQADEVIEDVKENEVKPKDRITMFKEQGCWSNVGRIGGTQGLSLGDGCETVGTAAHELAHAMGFYHMQSRYDRDNYIALYAENFLSGWLSQFTKQTERTNNNYNLSYDYGGVMHYGATGCSRNGQPVMMPRDSKYLQTLGSPMIAFYEKLMMNIHYKCIEKCSASSSAKCENGGFPHPRNCAECICPSGYGGRLCNERPSGCGKILTATNSYQTLEDVVGERGGDIGKYGRDDYTMCNYWIQLPLVQVPPVGWQPFISEQQKGPALTAEIALDQCMW</sequence>
<dbReference type="PRINTS" id="PR00480">
    <property type="entry name" value="ASTACIN"/>
</dbReference>
<dbReference type="EC" id="3.4.24.-" evidence="6"/>
<keyword evidence="1 5" id="KW-0479">Metal-binding</keyword>
<dbReference type="AlphaFoldDB" id="A0AAD5QRT9"/>